<evidence type="ECO:0000256" key="7">
    <source>
        <dbReference type="ARBA" id="ARBA00023136"/>
    </source>
</evidence>
<keyword evidence="6 9" id="KW-1133">Transmembrane helix</keyword>
<feature type="transmembrane region" description="Helical" evidence="9">
    <location>
        <begin position="474"/>
        <end position="507"/>
    </location>
</feature>
<evidence type="ECO:0000256" key="3">
    <source>
        <dbReference type="ARBA" id="ARBA00022448"/>
    </source>
</evidence>
<accession>A0A974PX52</accession>
<keyword evidence="5 9" id="KW-0812">Transmembrane</keyword>
<keyword evidence="4" id="KW-1003">Cell membrane</keyword>
<evidence type="ECO:0000313" key="10">
    <source>
        <dbReference type="EMBL" id="QRJ62826.1"/>
    </source>
</evidence>
<reference evidence="10" key="1">
    <citation type="submission" date="2020-11" db="EMBL/GenBank/DDBJ databases">
        <title>Azospira restricta DSM 18626 genome sequence.</title>
        <authorList>
            <person name="Moe W.M."/>
        </authorList>
    </citation>
    <scope>NUCLEOTIDE SEQUENCE</scope>
    <source>
        <strain evidence="10">DSM 18626</strain>
    </source>
</reference>
<keyword evidence="11" id="KW-1185">Reference proteome</keyword>
<feature type="transmembrane region" description="Helical" evidence="9">
    <location>
        <begin position="223"/>
        <end position="247"/>
    </location>
</feature>
<dbReference type="Pfam" id="PF01594">
    <property type="entry name" value="AI-2E_transport"/>
    <property type="match status" value="1"/>
</dbReference>
<dbReference type="EMBL" id="CP064781">
    <property type="protein sequence ID" value="QRJ62826.1"/>
    <property type="molecule type" value="Genomic_DNA"/>
</dbReference>
<dbReference type="Proteomes" id="UP000663444">
    <property type="component" value="Chromosome"/>
</dbReference>
<sequence length="533" mass="57023">MGIRRVPIVLPLPADRPGATPGRAGAAGGTDAARAEDRRRPRPSAPGAGRRSDLRRRRGGAGDLFRPRRTGDDLPPGRQRAPDRAARRRPGLRRAGADRRRAALGAGARGQRLRAGRDVPRRFLQSDGVARADRNPDLLRAGAPLRRHRPPAGGGGRGAAVSRPPYRAGPLVWAGVLAATCLLLALLQKVLWLVLPFLFALVAYYLVLPLKQRLVLRGLSHDSAAVAVSVGIFSLLGVAMLLSAPWLSAQLPALQSGGGRYLEGGMRFLGETLAWLEGRFAFAARAQLGQAVLGGIGDFVENFAARHLAGAALAAAAWFPSLLLIPFLAFFMLRDGWRFKRFLTRAVPNAYFERTLYLLDQVDRTARSYFQGLLKLTVLDAVCLALGLWLIGVSSPLLLGVVTAVMAWIPYLGSIAGCLLVVLVAATDHPGNPSVAYAAIALFVTVRLLDDFVFMPATVGKSLNMHPLPTVLMIFAGGAIAGVPGLVLVLPLLGIVAAVGETLGAVLSDPRLRARHRFARALLREQASRDLRC</sequence>
<proteinExistence type="inferred from homology"/>
<evidence type="ECO:0000256" key="6">
    <source>
        <dbReference type="ARBA" id="ARBA00022989"/>
    </source>
</evidence>
<dbReference type="PANTHER" id="PTHR21716:SF53">
    <property type="entry name" value="PERMEASE PERM-RELATED"/>
    <property type="match status" value="1"/>
</dbReference>
<dbReference type="KEGG" id="ares:IWH25_13775"/>
<dbReference type="AlphaFoldDB" id="A0A974PX52"/>
<organism evidence="10 11">
    <name type="scientific">Azospira restricta</name>
    <dbReference type="NCBI Taxonomy" id="404405"/>
    <lineage>
        <taxon>Bacteria</taxon>
        <taxon>Pseudomonadati</taxon>
        <taxon>Pseudomonadota</taxon>
        <taxon>Betaproteobacteria</taxon>
        <taxon>Rhodocyclales</taxon>
        <taxon>Rhodocyclaceae</taxon>
        <taxon>Azospira</taxon>
    </lineage>
</organism>
<evidence type="ECO:0000256" key="9">
    <source>
        <dbReference type="SAM" id="Phobius"/>
    </source>
</evidence>
<keyword evidence="3" id="KW-0813">Transport</keyword>
<feature type="transmembrane region" description="Helical" evidence="9">
    <location>
        <begin position="435"/>
        <end position="454"/>
    </location>
</feature>
<feature type="transmembrane region" description="Helical" evidence="9">
    <location>
        <begin position="397"/>
        <end position="423"/>
    </location>
</feature>
<protein>
    <submittedName>
        <fullName evidence="10">AI-2E family transporter</fullName>
    </submittedName>
</protein>
<dbReference type="InterPro" id="IPR002549">
    <property type="entry name" value="AI-2E-like"/>
</dbReference>
<feature type="transmembrane region" description="Helical" evidence="9">
    <location>
        <begin position="171"/>
        <end position="187"/>
    </location>
</feature>
<gene>
    <name evidence="10" type="ORF">IWH25_13775</name>
</gene>
<name>A0A974PX52_9RHOO</name>
<evidence type="ECO:0000256" key="2">
    <source>
        <dbReference type="ARBA" id="ARBA00009773"/>
    </source>
</evidence>
<comment type="subcellular location">
    <subcellularLocation>
        <location evidence="1">Cell membrane</location>
        <topology evidence="1">Multi-pass membrane protein</topology>
    </subcellularLocation>
</comment>
<evidence type="ECO:0000256" key="4">
    <source>
        <dbReference type="ARBA" id="ARBA00022475"/>
    </source>
</evidence>
<dbReference type="PANTHER" id="PTHR21716">
    <property type="entry name" value="TRANSMEMBRANE PROTEIN"/>
    <property type="match status" value="1"/>
</dbReference>
<feature type="transmembrane region" description="Helical" evidence="9">
    <location>
        <begin position="308"/>
        <end position="333"/>
    </location>
</feature>
<comment type="similarity">
    <text evidence="2">Belongs to the autoinducer-2 exporter (AI-2E) (TC 2.A.86) family.</text>
</comment>
<evidence type="ECO:0000256" key="8">
    <source>
        <dbReference type="SAM" id="MobiDB-lite"/>
    </source>
</evidence>
<feature type="transmembrane region" description="Helical" evidence="9">
    <location>
        <begin position="193"/>
        <end position="211"/>
    </location>
</feature>
<feature type="transmembrane region" description="Helical" evidence="9">
    <location>
        <begin position="373"/>
        <end position="391"/>
    </location>
</feature>
<feature type="compositionally biased region" description="Low complexity" evidence="8">
    <location>
        <begin position="13"/>
        <end position="32"/>
    </location>
</feature>
<keyword evidence="7 9" id="KW-0472">Membrane</keyword>
<evidence type="ECO:0000256" key="5">
    <source>
        <dbReference type="ARBA" id="ARBA00022692"/>
    </source>
</evidence>
<evidence type="ECO:0000313" key="11">
    <source>
        <dbReference type="Proteomes" id="UP000663444"/>
    </source>
</evidence>
<feature type="region of interest" description="Disordered" evidence="8">
    <location>
        <begin position="1"/>
        <end position="161"/>
    </location>
</feature>
<evidence type="ECO:0000256" key="1">
    <source>
        <dbReference type="ARBA" id="ARBA00004651"/>
    </source>
</evidence>
<dbReference type="GO" id="GO:0005886">
    <property type="term" value="C:plasma membrane"/>
    <property type="evidence" value="ECO:0007669"/>
    <property type="project" value="UniProtKB-SubCell"/>
</dbReference>